<organism evidence="1">
    <name type="scientific">Culex pipiens</name>
    <name type="common">House mosquito</name>
    <dbReference type="NCBI Taxonomy" id="7175"/>
    <lineage>
        <taxon>Eukaryota</taxon>
        <taxon>Metazoa</taxon>
        <taxon>Ecdysozoa</taxon>
        <taxon>Arthropoda</taxon>
        <taxon>Hexapoda</taxon>
        <taxon>Insecta</taxon>
        <taxon>Pterygota</taxon>
        <taxon>Neoptera</taxon>
        <taxon>Endopterygota</taxon>
        <taxon>Diptera</taxon>
        <taxon>Nematocera</taxon>
        <taxon>Culicoidea</taxon>
        <taxon>Culicidae</taxon>
        <taxon>Culicinae</taxon>
        <taxon>Culicini</taxon>
        <taxon>Culex</taxon>
        <taxon>Culex</taxon>
    </lineage>
</organism>
<dbReference type="AlphaFoldDB" id="A0A8D8IHQ9"/>
<reference evidence="1" key="1">
    <citation type="submission" date="2021-05" db="EMBL/GenBank/DDBJ databases">
        <authorList>
            <person name="Alioto T."/>
            <person name="Alioto T."/>
            <person name="Gomez Garrido J."/>
        </authorList>
    </citation>
    <scope>NUCLEOTIDE SEQUENCE</scope>
</reference>
<dbReference type="EMBL" id="HBUE01144471">
    <property type="protein sequence ID" value="CAG6502292.1"/>
    <property type="molecule type" value="Transcribed_RNA"/>
</dbReference>
<name>A0A8D8IHQ9_CULPI</name>
<protein>
    <submittedName>
        <fullName evidence="1">(northern house mosquito) hypothetical protein</fullName>
    </submittedName>
</protein>
<proteinExistence type="predicted"/>
<dbReference type="EMBL" id="HBUE01249308">
    <property type="protein sequence ID" value="CAG6553528.1"/>
    <property type="molecule type" value="Transcribed_RNA"/>
</dbReference>
<evidence type="ECO:0000313" key="1">
    <source>
        <dbReference type="EMBL" id="CAG6553528.1"/>
    </source>
</evidence>
<accession>A0A8D8IHQ9</accession>
<sequence length="130" mass="14189">MYAKPVHATENNPYPACPLPPSGAIFLFQHPARLFRTCVCLASLVNPVHHPRGMADGGASPTSAAADESWYEAVLRERDDVCFVFFFSLEKVYFSSGGPRPRGEDKGSTLLNQVEGHSVHTQGSTIHCND</sequence>